<dbReference type="EMBL" id="SBHS01000006">
    <property type="protein sequence ID" value="TWU75941.1"/>
    <property type="molecule type" value="Genomic_DNA"/>
</dbReference>
<comment type="similarity">
    <text evidence="1">Belongs to the methyltransferase superfamily.</text>
</comment>
<dbReference type="AlphaFoldDB" id="A0A5C6GI14"/>
<evidence type="ECO:0000256" key="4">
    <source>
        <dbReference type="ARBA" id="ARBA00022691"/>
    </source>
</evidence>
<keyword evidence="4" id="KW-0949">S-adenosyl-L-methionine</keyword>
<dbReference type="InterPro" id="IPR017804">
    <property type="entry name" value="MeTrfase_EgtD-like"/>
</dbReference>
<evidence type="ECO:0000313" key="6">
    <source>
        <dbReference type="EMBL" id="TWU75941.1"/>
    </source>
</evidence>
<dbReference type="PIRSF" id="PIRSF018005">
    <property type="entry name" value="UCP018005"/>
    <property type="match status" value="1"/>
</dbReference>
<protein>
    <recommendedName>
        <fullName evidence="5">Histidine-specific methyltransferase SAM-dependent domain-containing protein</fullName>
    </recommendedName>
</protein>
<name>A0A5C6GI14_METRR</name>
<dbReference type="PANTHER" id="PTHR43397">
    <property type="entry name" value="ERGOTHIONEINE BIOSYNTHESIS PROTEIN 1"/>
    <property type="match status" value="1"/>
</dbReference>
<evidence type="ECO:0000256" key="1">
    <source>
        <dbReference type="ARBA" id="ARBA00008361"/>
    </source>
</evidence>
<feature type="domain" description="Histidine-specific methyltransferase SAM-dependent" evidence="5">
    <location>
        <begin position="167"/>
        <end position="308"/>
    </location>
</feature>
<accession>A0A5C6GI14</accession>
<dbReference type="InterPro" id="IPR029063">
    <property type="entry name" value="SAM-dependent_MTases_sf"/>
</dbReference>
<dbReference type="Gene3D" id="3.40.50.150">
    <property type="entry name" value="Vaccinia Virus protein VP39"/>
    <property type="match status" value="1"/>
</dbReference>
<evidence type="ECO:0000256" key="3">
    <source>
        <dbReference type="ARBA" id="ARBA00022679"/>
    </source>
</evidence>
<comment type="caution">
    <text evidence="6">The sequence shown here is derived from an EMBL/GenBank/DDBJ whole genome shotgun (WGS) entry which is preliminary data.</text>
</comment>
<dbReference type="GO" id="GO:0008168">
    <property type="term" value="F:methyltransferase activity"/>
    <property type="evidence" value="ECO:0007669"/>
    <property type="project" value="UniProtKB-KW"/>
</dbReference>
<proteinExistence type="inferred from homology"/>
<dbReference type="Pfam" id="PF10017">
    <property type="entry name" value="Methyltransf_33"/>
    <property type="match status" value="2"/>
</dbReference>
<dbReference type="PANTHER" id="PTHR43397:SF1">
    <property type="entry name" value="ERGOTHIONEINE BIOSYNTHESIS PROTEIN 1"/>
    <property type="match status" value="1"/>
</dbReference>
<evidence type="ECO:0000259" key="5">
    <source>
        <dbReference type="Pfam" id="PF10017"/>
    </source>
</evidence>
<sequence length="309" mass="35051">MDSPREIENGQVIDIGGGSMPKDLGKRLKDILEKPYDTHNKPTLPDELLYDDEGLKIWAAIISSAEFYQTQDETALLDKHGDHIAELYKKKEVTIIDIGAGDTRKVEHLLETLEKSGVKTTYLALDISKKSLEHNVAYLAKKHPSPDSSVTCAGIWGTFQDGQKFAWAKVMRPGDKLLAGMDGHTSKDHRDKIWMAYHSKDELYEKFFLNGFKHANRLLGEELFVKDDWDFCAELEAEPSTRHRFYFRAKRVIRSGAVGRLICVGEEFDWFDSHKYTAADVAKMCVGAGLKICQTMQAPGSEFRQYLIE</sequence>
<evidence type="ECO:0000256" key="2">
    <source>
        <dbReference type="ARBA" id="ARBA00022603"/>
    </source>
</evidence>
<feature type="domain" description="Histidine-specific methyltransferase SAM-dependent" evidence="5">
    <location>
        <begin position="39"/>
        <end position="162"/>
    </location>
</feature>
<keyword evidence="3" id="KW-0808">Transferase</keyword>
<dbReference type="InterPro" id="IPR019257">
    <property type="entry name" value="MeTrfase_dom"/>
</dbReference>
<dbReference type="InterPro" id="IPR051128">
    <property type="entry name" value="EgtD_Methyltrsf_superfamily"/>
</dbReference>
<dbReference type="GO" id="GO:0032259">
    <property type="term" value="P:methylation"/>
    <property type="evidence" value="ECO:0007669"/>
    <property type="project" value="UniProtKB-KW"/>
</dbReference>
<dbReference type="Proteomes" id="UP000317257">
    <property type="component" value="Unassembled WGS sequence"/>
</dbReference>
<gene>
    <name evidence="6" type="ORF">ED733_006435</name>
</gene>
<evidence type="ECO:0000313" key="7">
    <source>
        <dbReference type="Proteomes" id="UP000317257"/>
    </source>
</evidence>
<reference evidence="7" key="1">
    <citation type="submission" date="2018-12" db="EMBL/GenBank/DDBJ databases">
        <title>The complete genome of Metarhizium rileyi, a key fungal pathogen of Lepidoptera.</title>
        <authorList>
            <person name="Binneck E."/>
            <person name="Lastra C.C.L."/>
            <person name="Sosa-Gomez D.R."/>
        </authorList>
    </citation>
    <scope>NUCLEOTIDE SEQUENCE [LARGE SCALE GENOMIC DNA]</scope>
    <source>
        <strain evidence="7">Cep018-CH2</strain>
    </source>
</reference>
<organism evidence="6 7">
    <name type="scientific">Metarhizium rileyi (strain RCEF 4871)</name>
    <name type="common">Nomuraea rileyi</name>
    <dbReference type="NCBI Taxonomy" id="1649241"/>
    <lineage>
        <taxon>Eukaryota</taxon>
        <taxon>Fungi</taxon>
        <taxon>Dikarya</taxon>
        <taxon>Ascomycota</taxon>
        <taxon>Pezizomycotina</taxon>
        <taxon>Sordariomycetes</taxon>
        <taxon>Hypocreomycetidae</taxon>
        <taxon>Hypocreales</taxon>
        <taxon>Clavicipitaceae</taxon>
        <taxon>Metarhizium</taxon>
    </lineage>
</organism>
<keyword evidence="2" id="KW-0489">Methyltransferase</keyword>